<dbReference type="SUPFAM" id="SSF52096">
    <property type="entry name" value="ClpP/crotonase"/>
    <property type="match status" value="1"/>
</dbReference>
<evidence type="ECO:0000313" key="4">
    <source>
        <dbReference type="Proteomes" id="UP000077202"/>
    </source>
</evidence>
<evidence type="ECO:0008006" key="6">
    <source>
        <dbReference type="Google" id="ProtNLM"/>
    </source>
</evidence>
<gene>
    <name evidence="3" type="ORF">AXG93_3545s1120</name>
    <name evidence="2" type="ORF">Mp_6g09380</name>
</gene>
<dbReference type="PANTHER" id="PTHR43802">
    <property type="entry name" value="ENOYL-COA HYDRATASE"/>
    <property type="match status" value="1"/>
</dbReference>
<dbReference type="InterPro" id="IPR029045">
    <property type="entry name" value="ClpP/crotonase-like_dom_sf"/>
</dbReference>
<reference evidence="5" key="3">
    <citation type="journal article" date="2020" name="Curr. Biol.">
        <title>Chromatin organization in early land plants reveals an ancestral association between H3K27me3, transposons, and constitutive heterochromatin.</title>
        <authorList>
            <person name="Montgomery S.A."/>
            <person name="Tanizawa Y."/>
            <person name="Galik B."/>
            <person name="Wang N."/>
            <person name="Ito T."/>
            <person name="Mochizuki T."/>
            <person name="Akimcheva S."/>
            <person name="Bowman J.L."/>
            <person name="Cognat V."/>
            <person name="Marechal-Drouard L."/>
            <person name="Ekker H."/>
            <person name="Hong S.F."/>
            <person name="Kohchi T."/>
            <person name="Lin S.S."/>
            <person name="Liu L.D."/>
            <person name="Nakamura Y."/>
            <person name="Valeeva L.R."/>
            <person name="Shakirov E.V."/>
            <person name="Shippen D.E."/>
            <person name="Wei W.L."/>
            <person name="Yagura M."/>
            <person name="Yamaoka S."/>
            <person name="Yamato K.T."/>
            <person name="Liu C."/>
            <person name="Berger F."/>
        </authorList>
    </citation>
    <scope>NUCLEOTIDE SEQUENCE [LARGE SCALE GENOMIC DNA]</scope>
    <source>
        <strain evidence="5">Tak-1</strain>
    </source>
</reference>
<dbReference type="NCBIfam" id="NF004840">
    <property type="entry name" value="PRK06190.1"/>
    <property type="match status" value="1"/>
</dbReference>
<dbReference type="AlphaFoldDB" id="A0A176VW16"/>
<dbReference type="Proteomes" id="UP001162541">
    <property type="component" value="Chromosome 6"/>
</dbReference>
<dbReference type="Proteomes" id="UP000077202">
    <property type="component" value="Unassembled WGS sequence"/>
</dbReference>
<comment type="similarity">
    <text evidence="1">Belongs to the enoyl-CoA hydratase/isomerase family.</text>
</comment>
<organism evidence="3 4">
    <name type="scientific">Marchantia polymorpha subsp. ruderalis</name>
    <dbReference type="NCBI Taxonomy" id="1480154"/>
    <lineage>
        <taxon>Eukaryota</taxon>
        <taxon>Viridiplantae</taxon>
        <taxon>Streptophyta</taxon>
        <taxon>Embryophyta</taxon>
        <taxon>Marchantiophyta</taxon>
        <taxon>Marchantiopsida</taxon>
        <taxon>Marchantiidae</taxon>
        <taxon>Marchantiales</taxon>
        <taxon>Marchantiaceae</taxon>
        <taxon>Marchantia</taxon>
    </lineage>
</organism>
<dbReference type="PANTHER" id="PTHR43802:SF1">
    <property type="entry name" value="IP11341P-RELATED"/>
    <property type="match status" value="1"/>
</dbReference>
<reference evidence="2" key="2">
    <citation type="journal article" date="2019" name="Curr. Biol.">
        <title>Chromatin organization in early land plants reveals an ancestral association between H3K27me3, transposons, and constitutive heterochromatin.</title>
        <authorList>
            <person name="Montgomery S.A."/>
            <person name="Tanizawa Y."/>
            <person name="Galik B."/>
            <person name="Wang N."/>
            <person name="Ito T."/>
            <person name="Mochizuki T."/>
            <person name="Akimcheva S."/>
            <person name="Bowman J."/>
            <person name="Cognat V."/>
            <person name="Drouard L."/>
            <person name="Ekker H."/>
            <person name="Houng S."/>
            <person name="Kohchi T."/>
            <person name="Lin S."/>
            <person name="Liu L.D."/>
            <person name="Nakamura Y."/>
            <person name="Valeeva L.R."/>
            <person name="Shakirov E.V."/>
            <person name="Shippen D.E."/>
            <person name="Wei W."/>
            <person name="Yagura M."/>
            <person name="Yamaoka S."/>
            <person name="Yamato K.T."/>
            <person name="Liu C."/>
            <person name="Berger F."/>
        </authorList>
    </citation>
    <scope>NUCLEOTIDE SEQUENCE [LARGE SCALE GENOMIC DNA]</scope>
    <source>
        <strain evidence="2">Tak-1</strain>
    </source>
</reference>
<evidence type="ECO:0000313" key="5">
    <source>
        <dbReference type="Proteomes" id="UP001162541"/>
    </source>
</evidence>
<dbReference type="EMBL" id="LVLJ01002446">
    <property type="protein sequence ID" value="OAE24947.1"/>
    <property type="molecule type" value="Genomic_DNA"/>
</dbReference>
<dbReference type="Pfam" id="PF00378">
    <property type="entry name" value="ECH_1"/>
    <property type="match status" value="1"/>
</dbReference>
<dbReference type="EMBL" id="AP019871">
    <property type="protein sequence ID" value="BBN14162.1"/>
    <property type="molecule type" value="Genomic_DNA"/>
</dbReference>
<dbReference type="Gene3D" id="3.90.226.10">
    <property type="entry name" value="2-enoyl-CoA Hydratase, Chain A, domain 1"/>
    <property type="match status" value="1"/>
</dbReference>
<keyword evidence="4" id="KW-1185">Reference proteome</keyword>
<protein>
    <recommendedName>
        <fullName evidence="6">Enoyl-CoA hydratase</fullName>
    </recommendedName>
</protein>
<sequence length="267" mass="29101">MGGEAKKDDVREQVKLEVSANGIATVTLNRPKTMNSLSSDMIHYLAHIIKTAANDDKVKVIILTGNGRGFCAGVDLSAAKGVFQGDVKDESKDPVYQMDLCKKPIIGAVNGWAITGGFEVALACDILIASTEAKFMDTHSKFGIFPSWGMSQRLSRLIGLNCARHVHLTGMEVDSQLAEKWGLVSQVVPPAELMKTAHSIAEMILKNDENLVRDFKAIANDGGRLPLGEGLKLEKERAHASYKAMTPEFFAKLQQYISGRKQTPSKL</sequence>
<evidence type="ECO:0000313" key="3">
    <source>
        <dbReference type="EMBL" id="OAE24947.1"/>
    </source>
</evidence>
<dbReference type="InterPro" id="IPR001753">
    <property type="entry name" value="Enoyl-CoA_hydra/iso"/>
</dbReference>
<name>A0A176VW16_MARPO</name>
<proteinExistence type="inferred from homology"/>
<dbReference type="CDD" id="cd06558">
    <property type="entry name" value="crotonase-like"/>
    <property type="match status" value="1"/>
</dbReference>
<evidence type="ECO:0000313" key="2">
    <source>
        <dbReference type="EMBL" id="BBN14162.1"/>
    </source>
</evidence>
<evidence type="ECO:0000256" key="1">
    <source>
        <dbReference type="ARBA" id="ARBA00005254"/>
    </source>
</evidence>
<accession>A0A176VW16</accession>
<dbReference type="GO" id="GO:0005777">
    <property type="term" value="C:peroxisome"/>
    <property type="evidence" value="ECO:0007669"/>
    <property type="project" value="TreeGrafter"/>
</dbReference>
<reference evidence="3 4" key="1">
    <citation type="submission" date="2016-03" db="EMBL/GenBank/DDBJ databases">
        <title>Mechanisms controlling the formation of the plant cell surface in tip-growing cells are functionally conserved among land plants.</title>
        <authorList>
            <person name="Honkanen S."/>
            <person name="Jones V.A."/>
            <person name="Morieri G."/>
            <person name="Champion C."/>
            <person name="Hetherington A.J."/>
            <person name="Kelly S."/>
            <person name="Saint-Marcoux D."/>
            <person name="Proust H."/>
            <person name="Prescott H."/>
            <person name="Dolan L."/>
        </authorList>
    </citation>
    <scope>NUCLEOTIDE SEQUENCE [LARGE SCALE GENOMIC DNA]</scope>
    <source>
        <strain evidence="4">cv. Tak-1 and cv. Tak-2</strain>
        <tissue evidence="3">Whole gametophyte</tissue>
    </source>
</reference>